<reference evidence="1 2" key="1">
    <citation type="submission" date="2018-11" db="EMBL/GenBank/DDBJ databases">
        <title>Genome sequencing and assembly of Clostridium tagluense strain A121.</title>
        <authorList>
            <person name="Murakami T."/>
            <person name="Segawa T."/>
            <person name="Shcherbakova V.A."/>
            <person name="Mori H."/>
            <person name="Yoshimura Y."/>
        </authorList>
    </citation>
    <scope>NUCLEOTIDE SEQUENCE [LARGE SCALE GENOMIC DNA]</scope>
    <source>
        <strain evidence="1 2">A121</strain>
    </source>
</reference>
<gene>
    <name evidence="1" type="ORF">Ctaglu_33650</name>
</gene>
<organism evidence="1 2">
    <name type="scientific">Clostridium tagluense</name>
    <dbReference type="NCBI Taxonomy" id="360422"/>
    <lineage>
        <taxon>Bacteria</taxon>
        <taxon>Bacillati</taxon>
        <taxon>Bacillota</taxon>
        <taxon>Clostridia</taxon>
        <taxon>Eubacteriales</taxon>
        <taxon>Clostridiaceae</taxon>
        <taxon>Clostridium</taxon>
    </lineage>
</organism>
<dbReference type="Proteomes" id="UP000287872">
    <property type="component" value="Unassembled WGS sequence"/>
</dbReference>
<name>A0A401UQB0_9CLOT</name>
<evidence type="ECO:0000313" key="1">
    <source>
        <dbReference type="EMBL" id="GCD11742.1"/>
    </source>
</evidence>
<comment type="caution">
    <text evidence="1">The sequence shown here is derived from an EMBL/GenBank/DDBJ whole genome shotgun (WGS) entry which is preliminary data.</text>
</comment>
<sequence>MLTNVSCENCRHQNICKYSEKLIQVTATVNEIGMDFELHSPIKLIITCHRFEKKPQKQDGFYPR</sequence>
<proteinExistence type="predicted"/>
<dbReference type="AlphaFoldDB" id="A0A401UQB0"/>
<protein>
    <submittedName>
        <fullName evidence="1">Uncharacterized protein</fullName>
    </submittedName>
</protein>
<dbReference type="RefSeq" id="WP_125003831.1">
    <property type="nucleotide sequence ID" value="NZ_BHYK01000021.1"/>
</dbReference>
<keyword evidence="2" id="KW-1185">Reference proteome</keyword>
<evidence type="ECO:0000313" key="2">
    <source>
        <dbReference type="Proteomes" id="UP000287872"/>
    </source>
</evidence>
<accession>A0A401UQB0</accession>
<dbReference type="EMBL" id="BHYK01000021">
    <property type="protein sequence ID" value="GCD11742.1"/>
    <property type="molecule type" value="Genomic_DNA"/>
</dbReference>